<accession>C6WXQ3</accession>
<evidence type="ECO:0000313" key="1">
    <source>
        <dbReference type="EMBL" id="ACT48702.1"/>
    </source>
</evidence>
<sequence length="402" mass="45322">MLQNDVGADLITNLLSSKLKLVLFAVFFSPVLVFADEQDVFNVIAGVNRQYDNNLFRTSASEQSDQITTSFAGIRVDKPYSLQRFKFDLTQTAYRYQKADYLDFDATEYKAAWLWALTPYLTGNLSANRAQSLNSFTDYTNQKLQNIRTTETRRFDADWSPYGNWHLLAGLTHYTLENGQVFQAESDYTQNSVDAGVKYVYRSGTTTSLIMHDKKGVYDNRALNASNLSDTGFDEREVEAGLNWILSGKSRLDVKASYVDRNHDHFSQRDYARPAGSVIFVWTPTGKIKVSVNASRQVASFQTNYSSYTTRDTLMLSPTWAITNKINIQASAGIARRSFDGQSVVANTDREDTEKSVSLGVNWTPLRSVTIGANLQHSKRDSSLQNFDYKDTAASISSQLFF</sequence>
<dbReference type="Pfam" id="PF10082">
    <property type="entry name" value="BBP2_2"/>
    <property type="match status" value="1"/>
</dbReference>
<dbReference type="eggNOG" id="COG5338">
    <property type="taxonomic scope" value="Bacteria"/>
</dbReference>
<dbReference type="HOGENOM" id="CLU_055127_0_0_4"/>
<reference evidence="2" key="1">
    <citation type="submission" date="2009-07" db="EMBL/GenBank/DDBJ databases">
        <title>Complete sequence of Methylotenera mobilis JLW8.</title>
        <authorList>
            <consortium name="US DOE Joint Genome Institute"/>
            <person name="Lucas S."/>
            <person name="Copeland A."/>
            <person name="Lapidus A."/>
            <person name="Glavina del Rio T."/>
            <person name="Tice H."/>
            <person name="Bruce D."/>
            <person name="Goodwin L."/>
            <person name="Pitluck S."/>
            <person name="LaButti K.M."/>
            <person name="Clum A."/>
            <person name="Larimer F."/>
            <person name="Land M."/>
            <person name="Hauser L."/>
            <person name="Kyrpides N."/>
            <person name="Mikhailova N."/>
            <person name="Kayluzhnaya M."/>
            <person name="Chistoserdova L."/>
        </authorList>
    </citation>
    <scope>NUCLEOTIDE SEQUENCE [LARGE SCALE GENOMIC DNA]</scope>
    <source>
        <strain evidence="2">JLW8 / ATCC BAA-1282 / DSM 17540</strain>
    </source>
</reference>
<dbReference type="KEGG" id="mmb:Mmol_1798"/>
<proteinExistence type="predicted"/>
<dbReference type="EMBL" id="CP001672">
    <property type="protein sequence ID" value="ACT48702.1"/>
    <property type="molecule type" value="Genomic_DNA"/>
</dbReference>
<evidence type="ECO:0000313" key="2">
    <source>
        <dbReference type="Proteomes" id="UP000002742"/>
    </source>
</evidence>
<organism evidence="1 2">
    <name type="scientific">Methylotenera mobilis (strain JLW8 / ATCC BAA-1282 / DSM 17540)</name>
    <dbReference type="NCBI Taxonomy" id="583345"/>
    <lineage>
        <taxon>Bacteria</taxon>
        <taxon>Pseudomonadati</taxon>
        <taxon>Pseudomonadota</taxon>
        <taxon>Betaproteobacteria</taxon>
        <taxon>Nitrosomonadales</taxon>
        <taxon>Methylophilaceae</taxon>
        <taxon>Methylotenera</taxon>
    </lineage>
</organism>
<gene>
    <name evidence="1" type="ordered locus">Mmol_1798</name>
</gene>
<dbReference type="SUPFAM" id="SSF56935">
    <property type="entry name" value="Porins"/>
    <property type="match status" value="1"/>
</dbReference>
<dbReference type="InterPro" id="IPR018759">
    <property type="entry name" value="BBP2_2"/>
</dbReference>
<dbReference type="NCBIfam" id="TIGR03014">
    <property type="entry name" value="EpsL"/>
    <property type="match status" value="1"/>
</dbReference>
<protein>
    <submittedName>
        <fullName evidence="1">Exopolysaccharide biosynthesis operon protein EpsL</fullName>
    </submittedName>
</protein>
<reference evidence="1 2" key="2">
    <citation type="journal article" date="2011" name="J. Bacteriol.">
        <title>Genomes of three methylotrophs from a single niche uncover genetic and metabolic divergence of Methylophilaceae.</title>
        <authorList>
            <person name="Lapidus A."/>
            <person name="Clum A."/>
            <person name="Labutti K."/>
            <person name="Kaluzhnaya M.G."/>
            <person name="Lim S."/>
            <person name="Beck D.A."/>
            <person name="Glavina Del Rio T."/>
            <person name="Nolan M."/>
            <person name="Mavromatis K."/>
            <person name="Huntemann M."/>
            <person name="Lucas S."/>
            <person name="Lidstrom M.E."/>
            <person name="Ivanova N."/>
            <person name="Chistoserdova L."/>
        </authorList>
    </citation>
    <scope>NUCLEOTIDE SEQUENCE [LARGE SCALE GENOMIC DNA]</scope>
    <source>
        <strain evidence="2">JLW8 / ATCC BAA-1282 / DSM 17540</strain>
    </source>
</reference>
<dbReference type="InterPro" id="IPR017465">
    <property type="entry name" value="EpsL_proteobac"/>
</dbReference>
<dbReference type="AlphaFoldDB" id="C6WXQ3"/>
<name>C6WXQ3_METML</name>
<dbReference type="STRING" id="583345.Mmol_1798"/>
<keyword evidence="2" id="KW-1185">Reference proteome</keyword>
<dbReference type="Gene3D" id="2.40.160.20">
    <property type="match status" value="1"/>
</dbReference>
<dbReference type="Proteomes" id="UP000002742">
    <property type="component" value="Chromosome"/>
</dbReference>